<protein>
    <submittedName>
        <fullName evidence="1">Uncharacterized protein</fullName>
    </submittedName>
</protein>
<reference evidence="1" key="1">
    <citation type="submission" date="2015-05" db="UniProtKB">
        <authorList>
            <consortium name="EnsemblMetazoa"/>
        </authorList>
    </citation>
    <scope>IDENTIFICATION</scope>
</reference>
<proteinExistence type="predicted"/>
<keyword evidence="2" id="KW-1185">Reference proteome</keyword>
<dbReference type="InParanoid" id="T1HL26"/>
<dbReference type="EnsemblMetazoa" id="RPRC004750-RA">
    <property type="protein sequence ID" value="RPRC004750-PA"/>
    <property type="gene ID" value="RPRC004750"/>
</dbReference>
<evidence type="ECO:0000313" key="2">
    <source>
        <dbReference type="Proteomes" id="UP000015103"/>
    </source>
</evidence>
<dbReference type="Proteomes" id="UP000015103">
    <property type="component" value="Unassembled WGS sequence"/>
</dbReference>
<dbReference type="EMBL" id="ACPB03045567">
    <property type="status" value="NOT_ANNOTATED_CDS"/>
    <property type="molecule type" value="Genomic_DNA"/>
</dbReference>
<dbReference type="HOGENOM" id="CLU_3392752_0_0_1"/>
<accession>T1HL26</accession>
<organism evidence="1 2">
    <name type="scientific">Rhodnius prolixus</name>
    <name type="common">Triatomid bug</name>
    <dbReference type="NCBI Taxonomy" id="13249"/>
    <lineage>
        <taxon>Eukaryota</taxon>
        <taxon>Metazoa</taxon>
        <taxon>Ecdysozoa</taxon>
        <taxon>Arthropoda</taxon>
        <taxon>Hexapoda</taxon>
        <taxon>Insecta</taxon>
        <taxon>Pterygota</taxon>
        <taxon>Neoptera</taxon>
        <taxon>Paraneoptera</taxon>
        <taxon>Hemiptera</taxon>
        <taxon>Heteroptera</taxon>
        <taxon>Panheteroptera</taxon>
        <taxon>Cimicomorpha</taxon>
        <taxon>Reduviidae</taxon>
        <taxon>Triatominae</taxon>
        <taxon>Rhodnius</taxon>
    </lineage>
</organism>
<dbReference type="AlphaFoldDB" id="T1HL26"/>
<dbReference type="VEuPathDB" id="VectorBase:RPRC004750"/>
<name>T1HL26_RHOPR</name>
<sequence>MYHIMKTTRRKHSNSVNAFHKKLEEKLNVKRD</sequence>
<evidence type="ECO:0000313" key="1">
    <source>
        <dbReference type="EnsemblMetazoa" id="RPRC004750-PA"/>
    </source>
</evidence>